<feature type="binding site" evidence="17">
    <location>
        <position position="450"/>
    </location>
    <ligand>
        <name>(6S)-NADPHX</name>
        <dbReference type="ChEBI" id="CHEBI:64076"/>
    </ligand>
</feature>
<protein>
    <recommendedName>
        <fullName evidence="19">Bifunctional NAD(P)H-hydrate repair enzyme</fullName>
    </recommendedName>
    <alternativeName>
        <fullName evidence="19">Nicotinamide nucleotide repair protein</fullName>
    </alternativeName>
    <domain>
        <recommendedName>
            <fullName evidence="19">ADP-dependent (S)-NAD(P)H-hydrate dehydratase</fullName>
            <ecNumber evidence="19">4.2.1.136</ecNumber>
        </recommendedName>
        <alternativeName>
            <fullName evidence="19">ADP-dependent NAD(P)HX dehydratase</fullName>
        </alternativeName>
    </domain>
    <domain>
        <recommendedName>
            <fullName evidence="19">NAD(P)H-hydrate epimerase</fullName>
            <ecNumber evidence="19">5.1.99.6</ecNumber>
        </recommendedName>
    </domain>
</protein>
<name>A0A6P1TS10_9FIRM</name>
<evidence type="ECO:0000256" key="17">
    <source>
        <dbReference type="HAMAP-Rule" id="MF_01965"/>
    </source>
</evidence>
<dbReference type="PANTHER" id="PTHR12592">
    <property type="entry name" value="ATP-DEPENDENT (S)-NAD(P)H-HYDRATE DEHYDRATASE FAMILY MEMBER"/>
    <property type="match status" value="1"/>
</dbReference>
<dbReference type="HAMAP" id="MF_01965">
    <property type="entry name" value="NADHX_dehydratase"/>
    <property type="match status" value="1"/>
</dbReference>
<dbReference type="GO" id="GO:0052855">
    <property type="term" value="F:ADP-dependent NAD(P)H-hydrate dehydratase activity"/>
    <property type="evidence" value="ECO:0007669"/>
    <property type="project" value="UniProtKB-UniRule"/>
</dbReference>
<dbReference type="KEGG" id="anr:Ana3638_18555"/>
<feature type="binding site" evidence="18">
    <location>
        <position position="120"/>
    </location>
    <ligand>
        <name>K(+)</name>
        <dbReference type="ChEBI" id="CHEBI:29103"/>
    </ligand>
</feature>
<dbReference type="PROSITE" id="PS51385">
    <property type="entry name" value="YJEF_N"/>
    <property type="match status" value="1"/>
</dbReference>
<dbReference type="InterPro" id="IPR017953">
    <property type="entry name" value="Carbohydrate_kinase_pred_CS"/>
</dbReference>
<feature type="domain" description="YjeF C-terminal" evidence="20">
    <location>
        <begin position="219"/>
        <end position="509"/>
    </location>
</feature>
<gene>
    <name evidence="17" type="primary">nnrD</name>
    <name evidence="18" type="synonym">nnrE</name>
    <name evidence="22" type="ORF">Ana3638_18555</name>
</gene>
<dbReference type="GO" id="GO:0005524">
    <property type="term" value="F:ATP binding"/>
    <property type="evidence" value="ECO:0007669"/>
    <property type="project" value="UniProtKB-UniRule"/>
</dbReference>
<evidence type="ECO:0000256" key="12">
    <source>
        <dbReference type="ARBA" id="ARBA00023239"/>
    </source>
</evidence>
<feature type="binding site" evidence="18">
    <location>
        <position position="153"/>
    </location>
    <ligand>
        <name>(6S)-NADPHX</name>
        <dbReference type="ChEBI" id="CHEBI:64076"/>
    </ligand>
</feature>
<keyword evidence="8 17" id="KW-0521">NADP</keyword>
<comment type="catalytic activity">
    <reaction evidence="2 18 19">
        <text>(6R)-NADPHX = (6S)-NADPHX</text>
        <dbReference type="Rhea" id="RHEA:32227"/>
        <dbReference type="ChEBI" id="CHEBI:64076"/>
        <dbReference type="ChEBI" id="CHEBI:64077"/>
        <dbReference type="EC" id="5.1.99.6"/>
    </reaction>
</comment>
<comment type="catalytic activity">
    <reaction evidence="16 17 19">
        <text>(6S)-NADPHX + ADP = AMP + phosphate + NADPH + H(+)</text>
        <dbReference type="Rhea" id="RHEA:32235"/>
        <dbReference type="ChEBI" id="CHEBI:15378"/>
        <dbReference type="ChEBI" id="CHEBI:43474"/>
        <dbReference type="ChEBI" id="CHEBI:57783"/>
        <dbReference type="ChEBI" id="CHEBI:64076"/>
        <dbReference type="ChEBI" id="CHEBI:456215"/>
        <dbReference type="ChEBI" id="CHEBI:456216"/>
        <dbReference type="EC" id="4.2.1.136"/>
    </reaction>
</comment>
<keyword evidence="7 17" id="KW-0067">ATP-binding</keyword>
<dbReference type="PANTHER" id="PTHR12592:SF0">
    <property type="entry name" value="ATP-DEPENDENT (S)-NAD(P)H-HYDRATE DEHYDRATASE"/>
    <property type="match status" value="1"/>
</dbReference>
<evidence type="ECO:0000256" key="1">
    <source>
        <dbReference type="ARBA" id="ARBA00000013"/>
    </source>
</evidence>
<evidence type="ECO:0000256" key="6">
    <source>
        <dbReference type="ARBA" id="ARBA00022741"/>
    </source>
</evidence>
<dbReference type="Pfam" id="PF03853">
    <property type="entry name" value="YjeF_N"/>
    <property type="match status" value="1"/>
</dbReference>
<evidence type="ECO:0000256" key="10">
    <source>
        <dbReference type="ARBA" id="ARBA00023027"/>
    </source>
</evidence>
<keyword evidence="6 17" id="KW-0547">Nucleotide-binding</keyword>
<dbReference type="EMBL" id="CP048000">
    <property type="protein sequence ID" value="QHQ62536.1"/>
    <property type="molecule type" value="Genomic_DNA"/>
</dbReference>
<dbReference type="InterPro" id="IPR004443">
    <property type="entry name" value="YjeF_N_dom"/>
</dbReference>
<feature type="binding site" evidence="18">
    <location>
        <position position="59"/>
    </location>
    <ligand>
        <name>K(+)</name>
        <dbReference type="ChEBI" id="CHEBI:29103"/>
    </ligand>
</feature>
<comment type="subunit">
    <text evidence="17">Homotetramer.</text>
</comment>
<evidence type="ECO:0000259" key="20">
    <source>
        <dbReference type="PROSITE" id="PS51383"/>
    </source>
</evidence>
<feature type="binding site" evidence="17">
    <location>
        <begin position="421"/>
        <end position="425"/>
    </location>
    <ligand>
        <name>AMP</name>
        <dbReference type="ChEBI" id="CHEBI:456215"/>
    </ligand>
</feature>
<evidence type="ECO:0000313" key="22">
    <source>
        <dbReference type="EMBL" id="QHQ62536.1"/>
    </source>
</evidence>
<evidence type="ECO:0000256" key="7">
    <source>
        <dbReference type="ARBA" id="ARBA00022840"/>
    </source>
</evidence>
<keyword evidence="5 18" id="KW-0479">Metal-binding</keyword>
<sequence length="510" mass="54967">MKTIVNSAQMKAVDDYTVEKVGIPAIVLMERAALSVIDEMKKHGVTKEKILAVCGIGNNGADGVAAARILYLQSYTVAILLVGDEDKASPLLKQQLLIARNLGISIYNNIAITEYTIIIDAIFGIGLSRNISGIYKEIIEEINAGSHTVYSVDIPSGLSADTAKPMDIAIKADYTITFGLNKIGLILYPGCEYAGNVIVEEIGFPEIAVNQVNSPYFSYDTNDLNKLPKRLNYSNKGTFGKVLVIAGSVNISGACYFSAKAAYRAGSGLVKVMTAEENRIIIQSQLPEALLYTYKSDNWDDCTEEQILKEIEWAKVIVIGPGIGMSNTSGRLLDLVLEHAKVPVILDADGINLLSEKVNSMHNDNSRIENIVSILPKQTILTPHLKELSVLLDMPLDTIINNLLGIADICTCKNDLITVLKDARTIVANKKERYINISGNNGMSTGGSGDVLTGIIAAFIAQGLEAKEAAKLGVYTHGLAGDKARELKGSYCLIASDIIDALAQVLNNND</sequence>
<evidence type="ECO:0000256" key="16">
    <source>
        <dbReference type="ARBA" id="ARBA00049209"/>
    </source>
</evidence>
<evidence type="ECO:0000256" key="18">
    <source>
        <dbReference type="HAMAP-Rule" id="MF_01966"/>
    </source>
</evidence>
<feature type="binding site" evidence="17">
    <location>
        <position position="254"/>
    </location>
    <ligand>
        <name>(6S)-NADPHX</name>
        <dbReference type="ChEBI" id="CHEBI:64076"/>
    </ligand>
</feature>
<comment type="similarity">
    <text evidence="3 19">In the N-terminal section; belongs to the NnrE/AIBP family.</text>
</comment>
<evidence type="ECO:0000256" key="11">
    <source>
        <dbReference type="ARBA" id="ARBA00023235"/>
    </source>
</evidence>
<dbReference type="InterPro" id="IPR029056">
    <property type="entry name" value="Ribokinase-like"/>
</dbReference>
<dbReference type="InterPro" id="IPR000631">
    <property type="entry name" value="CARKD"/>
</dbReference>
<keyword evidence="10 17" id="KW-0520">NAD</keyword>
<keyword evidence="11 18" id="KW-0413">Isomerase</keyword>
<dbReference type="Gene3D" id="3.40.1190.20">
    <property type="match status" value="1"/>
</dbReference>
<evidence type="ECO:0000256" key="15">
    <source>
        <dbReference type="ARBA" id="ARBA00048238"/>
    </source>
</evidence>
<evidence type="ECO:0000256" key="9">
    <source>
        <dbReference type="ARBA" id="ARBA00022958"/>
    </source>
</evidence>
<feature type="binding site" evidence="17">
    <location>
        <position position="322"/>
    </location>
    <ligand>
        <name>(6S)-NADPHX</name>
        <dbReference type="ChEBI" id="CHEBI:64076"/>
    </ligand>
</feature>
<keyword evidence="12 17" id="KW-0456">Lyase</keyword>
<evidence type="ECO:0000256" key="8">
    <source>
        <dbReference type="ARBA" id="ARBA00022857"/>
    </source>
</evidence>
<evidence type="ECO:0000256" key="5">
    <source>
        <dbReference type="ARBA" id="ARBA00022723"/>
    </source>
</evidence>
<comment type="function">
    <text evidence="17">Catalyzes the dehydration of the S-form of NAD(P)HX at the expense of ADP, which is converted to AMP. Together with NAD(P)HX epimerase, which catalyzes the epimerization of the S- and R-forms, the enzyme allows the repair of both epimers of NAD(P)HX, a damaged form of NAD(P)H that is a result of enzymatic or heat-dependent hydration.</text>
</comment>
<comment type="function">
    <text evidence="14 19">Bifunctional enzyme that catalyzes the epimerization of the S- and R-forms of NAD(P)HX and the dehydration of the S-form of NAD(P)HX at the expense of ADP, which is converted to AMP. This allows the repair of both epimers of NAD(P)HX, a damaged form of NAD(P)H that is a result of enzymatic or heat-dependent hydration.</text>
</comment>
<dbReference type="HAMAP" id="MF_01966">
    <property type="entry name" value="NADHX_epimerase"/>
    <property type="match status" value="1"/>
</dbReference>
<dbReference type="GO" id="GO:0052856">
    <property type="term" value="F:NAD(P)HX epimerase activity"/>
    <property type="evidence" value="ECO:0007669"/>
    <property type="project" value="UniProtKB-UniRule"/>
</dbReference>
<keyword evidence="9 18" id="KW-0630">Potassium</keyword>
<dbReference type="PROSITE" id="PS51383">
    <property type="entry name" value="YJEF_C_3"/>
    <property type="match status" value="1"/>
</dbReference>
<evidence type="ECO:0000256" key="2">
    <source>
        <dbReference type="ARBA" id="ARBA00000909"/>
    </source>
</evidence>
<evidence type="ECO:0000259" key="21">
    <source>
        <dbReference type="PROSITE" id="PS51385"/>
    </source>
</evidence>
<feature type="binding site" evidence="17">
    <location>
        <position position="384"/>
    </location>
    <ligand>
        <name>(6S)-NADPHX</name>
        <dbReference type="ChEBI" id="CHEBI:64076"/>
    </ligand>
</feature>
<dbReference type="Proteomes" id="UP000464314">
    <property type="component" value="Chromosome"/>
</dbReference>
<comment type="catalytic activity">
    <reaction evidence="15 17 19">
        <text>(6S)-NADHX + ADP = AMP + phosphate + NADH + H(+)</text>
        <dbReference type="Rhea" id="RHEA:32223"/>
        <dbReference type="ChEBI" id="CHEBI:15378"/>
        <dbReference type="ChEBI" id="CHEBI:43474"/>
        <dbReference type="ChEBI" id="CHEBI:57945"/>
        <dbReference type="ChEBI" id="CHEBI:64074"/>
        <dbReference type="ChEBI" id="CHEBI:456215"/>
        <dbReference type="ChEBI" id="CHEBI:456216"/>
        <dbReference type="EC" id="4.2.1.136"/>
    </reaction>
</comment>
<reference evidence="22 23" key="1">
    <citation type="submission" date="2020-01" db="EMBL/GenBank/DDBJ databases">
        <title>Genome analysis of Anaerocolumna sp. CBA3638.</title>
        <authorList>
            <person name="Kim J."/>
            <person name="Roh S.W."/>
        </authorList>
    </citation>
    <scope>NUCLEOTIDE SEQUENCE [LARGE SCALE GENOMIC DNA]</scope>
    <source>
        <strain evidence="22 23">CBA3638</strain>
    </source>
</reference>
<comment type="similarity">
    <text evidence="17">Belongs to the NnrD/CARKD family.</text>
</comment>
<dbReference type="EC" id="5.1.99.6" evidence="19"/>
<dbReference type="InterPro" id="IPR036652">
    <property type="entry name" value="YjeF_N_dom_sf"/>
</dbReference>
<feature type="binding site" evidence="18">
    <location>
        <position position="156"/>
    </location>
    <ligand>
        <name>K(+)</name>
        <dbReference type="ChEBI" id="CHEBI:29103"/>
    </ligand>
</feature>
<dbReference type="AlphaFoldDB" id="A0A6P1TS10"/>
<comment type="cofactor">
    <cofactor evidence="18 19">
        <name>K(+)</name>
        <dbReference type="ChEBI" id="CHEBI:29103"/>
    </cofactor>
    <text evidence="18 19">Binds 1 potassium ion per subunit.</text>
</comment>
<dbReference type="GO" id="GO:0046872">
    <property type="term" value="F:metal ion binding"/>
    <property type="evidence" value="ECO:0007669"/>
    <property type="project" value="UniProtKB-UniRule"/>
</dbReference>
<evidence type="ECO:0000256" key="14">
    <source>
        <dbReference type="ARBA" id="ARBA00025153"/>
    </source>
</evidence>
<dbReference type="GO" id="GO:0046496">
    <property type="term" value="P:nicotinamide nucleotide metabolic process"/>
    <property type="evidence" value="ECO:0007669"/>
    <property type="project" value="UniProtKB-UniRule"/>
</dbReference>
<comment type="similarity">
    <text evidence="4 19">In the C-terminal section; belongs to the NnrD/CARKD family.</text>
</comment>
<evidence type="ECO:0000256" key="3">
    <source>
        <dbReference type="ARBA" id="ARBA00006001"/>
    </source>
</evidence>
<dbReference type="NCBIfam" id="TIGR00197">
    <property type="entry name" value="yjeF_nterm"/>
    <property type="match status" value="1"/>
</dbReference>
<evidence type="ECO:0000313" key="23">
    <source>
        <dbReference type="Proteomes" id="UP000464314"/>
    </source>
</evidence>
<feature type="binding site" evidence="18">
    <location>
        <position position="135"/>
    </location>
    <ligand>
        <name>(6S)-NADPHX</name>
        <dbReference type="ChEBI" id="CHEBI:64076"/>
    </ligand>
</feature>
<dbReference type="GO" id="GO:0110051">
    <property type="term" value="P:metabolite repair"/>
    <property type="evidence" value="ECO:0007669"/>
    <property type="project" value="TreeGrafter"/>
</dbReference>
<feature type="binding site" evidence="18">
    <location>
        <begin position="58"/>
        <end position="62"/>
    </location>
    <ligand>
        <name>(6S)-NADPHX</name>
        <dbReference type="ChEBI" id="CHEBI:64076"/>
    </ligand>
</feature>
<dbReference type="EC" id="4.2.1.136" evidence="19"/>
<accession>A0A6P1TS10</accession>
<dbReference type="InterPro" id="IPR030677">
    <property type="entry name" value="Nnr"/>
</dbReference>
<evidence type="ECO:0000256" key="19">
    <source>
        <dbReference type="PIRNR" id="PIRNR017184"/>
    </source>
</evidence>
<dbReference type="RefSeq" id="WP_161839359.1">
    <property type="nucleotide sequence ID" value="NZ_CP048000.1"/>
</dbReference>
<dbReference type="PROSITE" id="PS01050">
    <property type="entry name" value="YJEF_C_2"/>
    <property type="match status" value="1"/>
</dbReference>
<dbReference type="SUPFAM" id="SSF64153">
    <property type="entry name" value="YjeF N-terminal domain-like"/>
    <property type="match status" value="1"/>
</dbReference>
<dbReference type="Gene3D" id="3.40.50.10260">
    <property type="entry name" value="YjeF N-terminal domain"/>
    <property type="match status" value="1"/>
</dbReference>
<comment type="catalytic activity">
    <reaction evidence="1 18 19">
        <text>(6R)-NADHX = (6S)-NADHX</text>
        <dbReference type="Rhea" id="RHEA:32215"/>
        <dbReference type="ChEBI" id="CHEBI:64074"/>
        <dbReference type="ChEBI" id="CHEBI:64075"/>
        <dbReference type="EC" id="5.1.99.6"/>
    </reaction>
</comment>
<feature type="binding site" evidence="18">
    <location>
        <begin position="124"/>
        <end position="130"/>
    </location>
    <ligand>
        <name>(6S)-NADPHX</name>
        <dbReference type="ChEBI" id="CHEBI:64076"/>
    </ligand>
</feature>
<dbReference type="Pfam" id="PF01256">
    <property type="entry name" value="Carb_kinase"/>
    <property type="match status" value="1"/>
</dbReference>
<keyword evidence="23" id="KW-1185">Reference proteome</keyword>
<comment type="similarity">
    <text evidence="18">Belongs to the NnrE/AIBP family.</text>
</comment>
<evidence type="ECO:0000256" key="4">
    <source>
        <dbReference type="ARBA" id="ARBA00009524"/>
    </source>
</evidence>
<feature type="binding site" evidence="17">
    <location>
        <position position="449"/>
    </location>
    <ligand>
        <name>AMP</name>
        <dbReference type="ChEBI" id="CHEBI:456215"/>
    </ligand>
</feature>
<comment type="cofactor">
    <cofactor evidence="17">
        <name>Mg(2+)</name>
        <dbReference type="ChEBI" id="CHEBI:18420"/>
    </cofactor>
</comment>
<organism evidence="22 23">
    <name type="scientific">Anaerocolumna sedimenticola</name>
    <dbReference type="NCBI Taxonomy" id="2696063"/>
    <lineage>
        <taxon>Bacteria</taxon>
        <taxon>Bacillati</taxon>
        <taxon>Bacillota</taxon>
        <taxon>Clostridia</taxon>
        <taxon>Lachnospirales</taxon>
        <taxon>Lachnospiraceae</taxon>
        <taxon>Anaerocolumna</taxon>
    </lineage>
</organism>
<feature type="domain" description="YjeF N-terminal" evidence="21">
    <location>
        <begin position="10"/>
        <end position="210"/>
    </location>
</feature>
<dbReference type="CDD" id="cd01171">
    <property type="entry name" value="YXKO-related"/>
    <property type="match status" value="1"/>
</dbReference>
<dbReference type="SUPFAM" id="SSF53613">
    <property type="entry name" value="Ribokinase-like"/>
    <property type="match status" value="1"/>
</dbReference>
<keyword evidence="13" id="KW-0511">Multifunctional enzyme</keyword>
<dbReference type="NCBIfam" id="TIGR00196">
    <property type="entry name" value="yjeF_cterm"/>
    <property type="match status" value="1"/>
</dbReference>
<evidence type="ECO:0000256" key="13">
    <source>
        <dbReference type="ARBA" id="ARBA00023268"/>
    </source>
</evidence>
<comment type="function">
    <text evidence="18">Catalyzes the epimerization of the S- and R-forms of NAD(P)HX, a damaged form of NAD(P)H that is a result of enzymatic or heat-dependent hydration. This is a prerequisite for the S-specific NAD(P)H-hydrate dehydratase to allow the repair of both epimers of NAD(P)HX.</text>
</comment>
<dbReference type="PIRSF" id="PIRSF017184">
    <property type="entry name" value="Nnr"/>
    <property type="match status" value="1"/>
</dbReference>
<proteinExistence type="inferred from homology"/>